<evidence type="ECO:0000256" key="10">
    <source>
        <dbReference type="ARBA" id="ARBA00023128"/>
    </source>
</evidence>
<evidence type="ECO:0000256" key="4">
    <source>
        <dbReference type="ARBA" id="ARBA00022448"/>
    </source>
</evidence>
<accession>E3VTC1</accession>
<organism evidence="14">
    <name type="scientific">Ptinus rufipes</name>
    <dbReference type="NCBI Taxonomy" id="904172"/>
    <lineage>
        <taxon>Eukaryota</taxon>
        <taxon>Metazoa</taxon>
        <taxon>Ecdysozoa</taxon>
        <taxon>Arthropoda</taxon>
        <taxon>Hexapoda</taxon>
        <taxon>Insecta</taxon>
        <taxon>Pterygota</taxon>
        <taxon>Neoptera</taxon>
        <taxon>Endopterygota</taxon>
        <taxon>Coleoptera</taxon>
        <taxon>Polyphaga</taxon>
        <taxon>Bostrichiformia</taxon>
        <taxon>Ptinidae</taxon>
        <taxon>Ptininae</taxon>
        <taxon>Ptinus</taxon>
    </lineage>
</organism>
<evidence type="ECO:0000256" key="12">
    <source>
        <dbReference type="RuleBase" id="RU003661"/>
    </source>
</evidence>
<keyword evidence="11 13" id="KW-0472">Membrane</keyword>
<dbReference type="GO" id="GO:0031966">
    <property type="term" value="C:mitochondrial membrane"/>
    <property type="evidence" value="ECO:0007669"/>
    <property type="project" value="UniProtKB-SubCell"/>
</dbReference>
<keyword evidence="6 12" id="KW-0812">Transmembrane</keyword>
<keyword evidence="8 13" id="KW-1133">Transmembrane helix</keyword>
<dbReference type="EMBL" id="HQ232819">
    <property type="protein sequence ID" value="ADO60559.1"/>
    <property type="molecule type" value="Genomic_DNA"/>
</dbReference>
<keyword evidence="7 12" id="KW-0375">Hydrogen ion transport</keyword>
<evidence type="ECO:0000256" key="7">
    <source>
        <dbReference type="ARBA" id="ARBA00022781"/>
    </source>
</evidence>
<gene>
    <name evidence="14" type="primary">ATP8</name>
</gene>
<dbReference type="InterPro" id="IPR001421">
    <property type="entry name" value="ATP8_metazoa"/>
</dbReference>
<keyword evidence="5 12" id="KW-0138">CF(0)</keyword>
<evidence type="ECO:0000256" key="1">
    <source>
        <dbReference type="ARBA" id="ARBA00004304"/>
    </source>
</evidence>
<evidence type="ECO:0000256" key="9">
    <source>
        <dbReference type="ARBA" id="ARBA00023065"/>
    </source>
</evidence>
<sequence length="50" mass="6254">MPQMAPMSWTLLFLAFIIVFFTMNILNFFIKKPKIDKKFFKFNNIYNWKW</sequence>
<evidence type="ECO:0000256" key="11">
    <source>
        <dbReference type="ARBA" id="ARBA00023136"/>
    </source>
</evidence>
<comment type="similarity">
    <text evidence="2 12">Belongs to the ATPase protein 8 family.</text>
</comment>
<evidence type="ECO:0000256" key="3">
    <source>
        <dbReference type="ARBA" id="ARBA00011291"/>
    </source>
</evidence>
<feature type="transmembrane region" description="Helical" evidence="13">
    <location>
        <begin position="6"/>
        <end position="30"/>
    </location>
</feature>
<comment type="subunit">
    <text evidence="3">F-type ATPases have 2 components, CF(1) - the catalytic core - and CF(0) - the membrane proton channel.</text>
</comment>
<proteinExistence type="inferred from homology"/>
<dbReference type="GO" id="GO:0015078">
    <property type="term" value="F:proton transmembrane transporter activity"/>
    <property type="evidence" value="ECO:0007669"/>
    <property type="project" value="InterPro"/>
</dbReference>
<reference evidence="14" key="1">
    <citation type="journal article" date="2010" name="Nucleic Acids Res.">
        <title>Why barcode? High-throughput multiplex sequencing of mitochondrial genomes for molecular systematics.</title>
        <authorList>
            <person name="Timmermans M.J."/>
            <person name="Dodsworth S."/>
            <person name="Culverwell C.L."/>
            <person name="Bocak L."/>
            <person name="Ahrens D."/>
            <person name="Littlewood D.T."/>
            <person name="Pons J."/>
            <person name="Vogler A.P."/>
        </authorList>
    </citation>
    <scope>NUCLEOTIDE SEQUENCE</scope>
</reference>
<name>E3VTC1_9COLE</name>
<dbReference type="GO" id="GO:0015986">
    <property type="term" value="P:proton motive force-driven ATP synthesis"/>
    <property type="evidence" value="ECO:0007669"/>
    <property type="project" value="InterPro"/>
</dbReference>
<evidence type="ECO:0000256" key="2">
    <source>
        <dbReference type="ARBA" id="ARBA00008892"/>
    </source>
</evidence>
<evidence type="ECO:0000256" key="8">
    <source>
        <dbReference type="ARBA" id="ARBA00022989"/>
    </source>
</evidence>
<keyword evidence="4 12" id="KW-0813">Transport</keyword>
<evidence type="ECO:0000256" key="6">
    <source>
        <dbReference type="ARBA" id="ARBA00022692"/>
    </source>
</evidence>
<keyword evidence="10 12" id="KW-0496">Mitochondrion</keyword>
<comment type="subcellular location">
    <subcellularLocation>
        <location evidence="1 12">Mitochondrion membrane</location>
        <topology evidence="1 12">Single-pass membrane protein</topology>
    </subcellularLocation>
</comment>
<evidence type="ECO:0000256" key="13">
    <source>
        <dbReference type="SAM" id="Phobius"/>
    </source>
</evidence>
<dbReference type="GO" id="GO:0045259">
    <property type="term" value="C:proton-transporting ATP synthase complex"/>
    <property type="evidence" value="ECO:0007669"/>
    <property type="project" value="UniProtKB-KW"/>
</dbReference>
<evidence type="ECO:0000313" key="14">
    <source>
        <dbReference type="EMBL" id="ADO60559.1"/>
    </source>
</evidence>
<dbReference type="AlphaFoldDB" id="E3VTC1"/>
<geneLocation type="mitochondrion" evidence="14"/>
<dbReference type="Pfam" id="PF00895">
    <property type="entry name" value="ATP-synt_8"/>
    <property type="match status" value="1"/>
</dbReference>
<evidence type="ECO:0000256" key="5">
    <source>
        <dbReference type="ARBA" id="ARBA00022547"/>
    </source>
</evidence>
<protein>
    <recommendedName>
        <fullName evidence="12">ATP synthase complex subunit 8</fullName>
    </recommendedName>
</protein>
<keyword evidence="9 12" id="KW-0406">Ion transport</keyword>